<organism evidence="10 11">
    <name type="scientific">Diatraea saccharalis</name>
    <name type="common">sugarcane borer</name>
    <dbReference type="NCBI Taxonomy" id="40085"/>
    <lineage>
        <taxon>Eukaryota</taxon>
        <taxon>Metazoa</taxon>
        <taxon>Ecdysozoa</taxon>
        <taxon>Arthropoda</taxon>
        <taxon>Hexapoda</taxon>
        <taxon>Insecta</taxon>
        <taxon>Pterygota</taxon>
        <taxon>Neoptera</taxon>
        <taxon>Endopterygota</taxon>
        <taxon>Lepidoptera</taxon>
        <taxon>Glossata</taxon>
        <taxon>Ditrysia</taxon>
        <taxon>Pyraloidea</taxon>
        <taxon>Crambidae</taxon>
        <taxon>Crambinae</taxon>
        <taxon>Diatraea</taxon>
    </lineage>
</organism>
<comment type="subunit">
    <text evidence="3">Heterodimer of a catalytic heavy chain and a regulatory light chain.</text>
</comment>
<dbReference type="Pfam" id="PF00248">
    <property type="entry name" value="Aldo_ket_red"/>
    <property type="match status" value="1"/>
</dbReference>
<dbReference type="AlphaFoldDB" id="A0A9N9RA88"/>
<comment type="pathway">
    <text evidence="1">Sulfur metabolism; glutathione biosynthesis; glutathione from L-cysteine and L-glutamate: step 1/2.</text>
</comment>
<keyword evidence="11" id="KW-1185">Reference proteome</keyword>
<evidence type="ECO:0000259" key="9">
    <source>
        <dbReference type="Pfam" id="PF00248"/>
    </source>
</evidence>
<evidence type="ECO:0000256" key="2">
    <source>
        <dbReference type="ARBA" id="ARBA00008612"/>
    </source>
</evidence>
<evidence type="ECO:0000313" key="11">
    <source>
        <dbReference type="Proteomes" id="UP001153714"/>
    </source>
</evidence>
<evidence type="ECO:0000256" key="3">
    <source>
        <dbReference type="ARBA" id="ARBA00011532"/>
    </source>
</evidence>
<dbReference type="GO" id="GO:0017109">
    <property type="term" value="C:glutamate-cysteine ligase complex"/>
    <property type="evidence" value="ECO:0007669"/>
    <property type="project" value="TreeGrafter"/>
</dbReference>
<evidence type="ECO:0000256" key="4">
    <source>
        <dbReference type="ARBA" id="ARBA00022684"/>
    </source>
</evidence>
<protein>
    <recommendedName>
        <fullName evidence="7">GCS light chain</fullName>
    </recommendedName>
    <alternativeName>
        <fullName evidence="5">Gamma-ECS regulatory subunit</fullName>
    </alternativeName>
    <alternativeName>
        <fullName evidence="8">Gamma-glutamylcysteine synthetase regulatory subunit</fullName>
    </alternativeName>
    <alternativeName>
        <fullName evidence="6">Glutamate--cysteine ligase modifier subunit</fullName>
    </alternativeName>
</protein>
<reference evidence="10" key="1">
    <citation type="submission" date="2021-12" db="EMBL/GenBank/DDBJ databases">
        <authorList>
            <person name="King R."/>
        </authorList>
    </citation>
    <scope>NUCLEOTIDE SEQUENCE</scope>
</reference>
<dbReference type="InterPro" id="IPR036812">
    <property type="entry name" value="NAD(P)_OxRdtase_dom_sf"/>
</dbReference>
<comment type="similarity">
    <text evidence="2">Belongs to the aldo/keto reductase family. Glutamate--cysteine ligase light chain subfamily.</text>
</comment>
<name>A0A9N9RA88_9NEOP</name>
<dbReference type="GO" id="GO:0035226">
    <property type="term" value="F:glutamate-cysteine ligase catalytic subunit binding"/>
    <property type="evidence" value="ECO:0007669"/>
    <property type="project" value="InterPro"/>
</dbReference>
<evidence type="ECO:0000256" key="1">
    <source>
        <dbReference type="ARBA" id="ARBA00005006"/>
    </source>
</evidence>
<sequence length="341" mass="37188">MLKSASKVTINTGNVLNLIDIKKKAGQNVTEELSESIKLTLSEWGLQNGLPVQNGLSVQNGIDAKEELHPETSQQNSDYKVVSTSRAPQEAVVNITRPHDDVVNKMAEEERKNLKIGVKIFINEDSTSSLTECLENVFAALHTDCIDNVILSYNPDTQYKDETSDANNLRNNYSTKASPISLGSNVDRIPSTEADADSEADARKCEAILPGMKVLWGVLEDYVKRGRVQQLGVADAGGVCLRRLHLWARVRPAIAQINLASCCVVPPALHAFCRANDVQLLTHADPPDLLSVAAVKTLSDAGVGCNSLDWCARYQVHIKCRGVLALKGYVCKGTLIEKVNK</sequence>
<dbReference type="GO" id="GO:0006750">
    <property type="term" value="P:glutathione biosynthetic process"/>
    <property type="evidence" value="ECO:0007669"/>
    <property type="project" value="UniProtKB-KW"/>
</dbReference>
<dbReference type="SUPFAM" id="SSF51430">
    <property type="entry name" value="NAD(P)-linked oxidoreductase"/>
    <property type="match status" value="1"/>
</dbReference>
<dbReference type="InterPro" id="IPR032963">
    <property type="entry name" value="Gclm"/>
</dbReference>
<feature type="domain" description="NADP-dependent oxidoreductase" evidence="9">
    <location>
        <begin position="107"/>
        <end position="282"/>
    </location>
</feature>
<dbReference type="EMBL" id="OU893336">
    <property type="protein sequence ID" value="CAG9792661.1"/>
    <property type="molecule type" value="Genomic_DNA"/>
</dbReference>
<dbReference type="GO" id="GO:0030234">
    <property type="term" value="F:enzyme regulator activity"/>
    <property type="evidence" value="ECO:0007669"/>
    <property type="project" value="TreeGrafter"/>
</dbReference>
<evidence type="ECO:0000313" key="10">
    <source>
        <dbReference type="EMBL" id="CAG9792661.1"/>
    </source>
</evidence>
<accession>A0A9N9RA88</accession>
<reference evidence="10" key="2">
    <citation type="submission" date="2022-10" db="EMBL/GenBank/DDBJ databases">
        <authorList>
            <consortium name="ENA_rothamsted_submissions"/>
            <consortium name="culmorum"/>
            <person name="King R."/>
        </authorList>
    </citation>
    <scope>NUCLEOTIDE SEQUENCE</scope>
</reference>
<dbReference type="InterPro" id="IPR023210">
    <property type="entry name" value="NADP_OxRdtase_dom"/>
</dbReference>
<keyword evidence="4" id="KW-0317">Glutathione biosynthesis</keyword>
<dbReference type="Proteomes" id="UP001153714">
    <property type="component" value="Chromosome 5"/>
</dbReference>
<evidence type="ECO:0000256" key="5">
    <source>
        <dbReference type="ARBA" id="ARBA00030406"/>
    </source>
</evidence>
<gene>
    <name evidence="10" type="ORF">DIATSA_LOCUS10171</name>
</gene>
<evidence type="ECO:0000256" key="8">
    <source>
        <dbReference type="ARBA" id="ARBA00032926"/>
    </source>
</evidence>
<dbReference type="OrthoDB" id="5596051at2759"/>
<dbReference type="Gene3D" id="3.20.20.100">
    <property type="entry name" value="NADP-dependent oxidoreductase domain"/>
    <property type="match status" value="1"/>
</dbReference>
<dbReference type="PANTHER" id="PTHR13295:SF4">
    <property type="entry name" value="GLUTAMATE--CYSTEINE LIGASE REGULATORY SUBUNIT"/>
    <property type="match status" value="1"/>
</dbReference>
<dbReference type="PANTHER" id="PTHR13295">
    <property type="entry name" value="GLUTAMATE CYSTEINE LIGASE REGULATORY SUBUNIT"/>
    <property type="match status" value="1"/>
</dbReference>
<proteinExistence type="inferred from homology"/>
<evidence type="ECO:0000256" key="7">
    <source>
        <dbReference type="ARBA" id="ARBA00031732"/>
    </source>
</evidence>
<evidence type="ECO:0000256" key="6">
    <source>
        <dbReference type="ARBA" id="ARBA00031154"/>
    </source>
</evidence>